<keyword evidence="3" id="KW-1133">Transmembrane helix</keyword>
<dbReference type="Gene3D" id="2.60.40.10">
    <property type="entry name" value="Immunoglobulins"/>
    <property type="match status" value="1"/>
</dbReference>
<proteinExistence type="predicted"/>
<keyword evidence="2" id="KW-1015">Disulfide bond</keyword>
<evidence type="ECO:0000313" key="5">
    <source>
        <dbReference type="Ensembl" id="ENSHHUP00000040986.1"/>
    </source>
</evidence>
<dbReference type="Pfam" id="PF07679">
    <property type="entry name" value="I-set"/>
    <property type="match status" value="1"/>
</dbReference>
<keyword evidence="3" id="KW-0812">Transmembrane</keyword>
<keyword evidence="6" id="KW-1185">Reference proteome</keyword>
<dbReference type="PANTHER" id="PTHR45080:SF8">
    <property type="entry name" value="IG-LIKE DOMAIN-CONTAINING PROTEIN"/>
    <property type="match status" value="1"/>
</dbReference>
<reference evidence="5" key="3">
    <citation type="submission" date="2025-09" db="UniProtKB">
        <authorList>
            <consortium name="Ensembl"/>
        </authorList>
    </citation>
    <scope>IDENTIFICATION</scope>
</reference>
<organism evidence="5 6">
    <name type="scientific">Hucho hucho</name>
    <name type="common">huchen</name>
    <dbReference type="NCBI Taxonomy" id="62062"/>
    <lineage>
        <taxon>Eukaryota</taxon>
        <taxon>Metazoa</taxon>
        <taxon>Chordata</taxon>
        <taxon>Craniata</taxon>
        <taxon>Vertebrata</taxon>
        <taxon>Euteleostomi</taxon>
        <taxon>Actinopterygii</taxon>
        <taxon>Neopterygii</taxon>
        <taxon>Teleostei</taxon>
        <taxon>Protacanthopterygii</taxon>
        <taxon>Salmoniformes</taxon>
        <taxon>Salmonidae</taxon>
        <taxon>Salmoninae</taxon>
        <taxon>Hucho</taxon>
    </lineage>
</organism>
<reference evidence="5" key="2">
    <citation type="submission" date="2025-08" db="UniProtKB">
        <authorList>
            <consortium name="Ensembl"/>
        </authorList>
    </citation>
    <scope>IDENTIFICATION</scope>
</reference>
<evidence type="ECO:0000256" key="1">
    <source>
        <dbReference type="ARBA" id="ARBA00022729"/>
    </source>
</evidence>
<evidence type="ECO:0000256" key="2">
    <source>
        <dbReference type="ARBA" id="ARBA00023157"/>
    </source>
</evidence>
<feature type="transmembrane region" description="Helical" evidence="3">
    <location>
        <begin position="116"/>
        <end position="140"/>
    </location>
</feature>
<reference evidence="6" key="1">
    <citation type="submission" date="2018-06" db="EMBL/GenBank/DDBJ databases">
        <title>Genome assembly of Danube salmon.</title>
        <authorList>
            <person name="Macqueen D.J."/>
            <person name="Gundappa M.K."/>
        </authorList>
    </citation>
    <scope>NUCLEOTIDE SEQUENCE [LARGE SCALE GENOMIC DNA]</scope>
</reference>
<dbReference type="GO" id="GO:0005886">
    <property type="term" value="C:plasma membrane"/>
    <property type="evidence" value="ECO:0007669"/>
    <property type="project" value="TreeGrafter"/>
</dbReference>
<dbReference type="STRING" id="62062.ENSHHUP00000040986"/>
<evidence type="ECO:0000313" key="6">
    <source>
        <dbReference type="Proteomes" id="UP000314982"/>
    </source>
</evidence>
<name>A0A4W5MPW0_9TELE</name>
<dbReference type="Proteomes" id="UP000314982">
    <property type="component" value="Unassembled WGS sequence"/>
</dbReference>
<dbReference type="PANTHER" id="PTHR45080">
    <property type="entry name" value="CONTACTIN 5"/>
    <property type="match status" value="1"/>
</dbReference>
<feature type="domain" description="Immunoglobulin I-set" evidence="4">
    <location>
        <begin position="36"/>
        <end position="86"/>
    </location>
</feature>
<protein>
    <recommendedName>
        <fullName evidence="4">Immunoglobulin I-set domain-containing protein</fullName>
    </recommendedName>
</protein>
<dbReference type="InterPro" id="IPR013098">
    <property type="entry name" value="Ig_I-set"/>
</dbReference>
<evidence type="ECO:0000259" key="4">
    <source>
        <dbReference type="Pfam" id="PF07679"/>
    </source>
</evidence>
<keyword evidence="3" id="KW-0472">Membrane</keyword>
<dbReference type="AlphaFoldDB" id="A0A4W5MPW0"/>
<dbReference type="InterPro" id="IPR050958">
    <property type="entry name" value="Cell_Adh-Cytoskel_Orgn"/>
</dbReference>
<dbReference type="GeneTree" id="ENSGT01110000267173"/>
<keyword evidence="1" id="KW-0732">Signal</keyword>
<dbReference type="Ensembl" id="ENSHHUT00000042563.1">
    <property type="protein sequence ID" value="ENSHHUP00000040986.1"/>
    <property type="gene ID" value="ENSHHUG00000025341.1"/>
</dbReference>
<dbReference type="GO" id="GO:0007156">
    <property type="term" value="P:homophilic cell adhesion via plasma membrane adhesion molecules"/>
    <property type="evidence" value="ECO:0007669"/>
    <property type="project" value="TreeGrafter"/>
</dbReference>
<dbReference type="SUPFAM" id="SSF48726">
    <property type="entry name" value="Immunoglobulin"/>
    <property type="match status" value="1"/>
</dbReference>
<dbReference type="InterPro" id="IPR036179">
    <property type="entry name" value="Ig-like_dom_sf"/>
</dbReference>
<accession>A0A4W5MPW0</accession>
<feature type="transmembrane region" description="Helical" evidence="3">
    <location>
        <begin position="86"/>
        <end position="104"/>
    </location>
</feature>
<evidence type="ECO:0000256" key="3">
    <source>
        <dbReference type="SAM" id="Phobius"/>
    </source>
</evidence>
<dbReference type="InterPro" id="IPR013783">
    <property type="entry name" value="Ig-like_fold"/>
</dbReference>
<sequence>MPHDSGEWTVVAQNRAGKSSVSITLTVDAKENLVRPQFIEKLKNVSVKKGTLVELAVKAIGNPLPDIVWLKNSDIISPQKHPNIKYVFFPTCYLNVHMPMIYIMCTKYLSSPYDMYIVTIFILQGCADLLTMMSVVGLMASRDKPNFRSHNL</sequence>